<dbReference type="RefSeq" id="XP_007867856.1">
    <property type="nucleotide sequence ID" value="XM_007869665.1"/>
</dbReference>
<keyword evidence="1" id="KW-1133">Transmembrane helix</keyword>
<keyword evidence="3" id="KW-1185">Reference proteome</keyword>
<gene>
    <name evidence="2" type="ORF">GLOTRDRAFT_139737</name>
</gene>
<dbReference type="OrthoDB" id="2686513at2759"/>
<proteinExistence type="predicted"/>
<dbReference type="eggNOG" id="ENOG502SP5C">
    <property type="taxonomic scope" value="Eukaryota"/>
</dbReference>
<feature type="transmembrane region" description="Helical" evidence="1">
    <location>
        <begin position="6"/>
        <end position="27"/>
    </location>
</feature>
<dbReference type="HOGENOM" id="CLU_1086067_0_0_1"/>
<evidence type="ECO:0000256" key="1">
    <source>
        <dbReference type="SAM" id="Phobius"/>
    </source>
</evidence>
<dbReference type="AlphaFoldDB" id="S7Q0S8"/>
<evidence type="ECO:0000313" key="2">
    <source>
        <dbReference type="EMBL" id="EPQ53531.1"/>
    </source>
</evidence>
<dbReference type="GeneID" id="19304329"/>
<organism evidence="2 3">
    <name type="scientific">Gloeophyllum trabeum (strain ATCC 11539 / FP-39264 / Madison 617)</name>
    <name type="common">Brown rot fungus</name>
    <dbReference type="NCBI Taxonomy" id="670483"/>
    <lineage>
        <taxon>Eukaryota</taxon>
        <taxon>Fungi</taxon>
        <taxon>Dikarya</taxon>
        <taxon>Basidiomycota</taxon>
        <taxon>Agaricomycotina</taxon>
        <taxon>Agaricomycetes</taxon>
        <taxon>Gloeophyllales</taxon>
        <taxon>Gloeophyllaceae</taxon>
        <taxon>Gloeophyllum</taxon>
    </lineage>
</organism>
<dbReference type="Proteomes" id="UP000030669">
    <property type="component" value="Unassembled WGS sequence"/>
</dbReference>
<dbReference type="KEGG" id="gtr:GLOTRDRAFT_139737"/>
<evidence type="ECO:0000313" key="3">
    <source>
        <dbReference type="Proteomes" id="UP000030669"/>
    </source>
</evidence>
<feature type="transmembrane region" description="Helical" evidence="1">
    <location>
        <begin position="127"/>
        <end position="147"/>
    </location>
</feature>
<sequence length="256" mass="28435">MQFRQLSVLLTAVIVAVLLVLRIYALYGCSRRVLVGLVVVGITLAGISVWQVLSGHSDIRNSPGCHIAYDRESGIRTATGWEALLVMDTLVFALTLKKTLGDRPRNSRLTLTRTSDLVNLMLRDGTIYYSVMVLATVANILTFYLSAPLIKGVLSTFTSNISVTMLSRLMLNIHQNGDLNSSRTTLEVFGAAFTTNLVIDGHGTDLRPMTFRSGVAGETLRDRDEDLEEQLPLEDLSVRRRRDIQTVNESDERTFD</sequence>
<reference evidence="2 3" key="1">
    <citation type="journal article" date="2012" name="Science">
        <title>The Paleozoic origin of enzymatic lignin decomposition reconstructed from 31 fungal genomes.</title>
        <authorList>
            <person name="Floudas D."/>
            <person name="Binder M."/>
            <person name="Riley R."/>
            <person name="Barry K."/>
            <person name="Blanchette R.A."/>
            <person name="Henrissat B."/>
            <person name="Martinez A.T."/>
            <person name="Otillar R."/>
            <person name="Spatafora J.W."/>
            <person name="Yadav J.S."/>
            <person name="Aerts A."/>
            <person name="Benoit I."/>
            <person name="Boyd A."/>
            <person name="Carlson A."/>
            <person name="Copeland A."/>
            <person name="Coutinho P.M."/>
            <person name="de Vries R.P."/>
            <person name="Ferreira P."/>
            <person name="Findley K."/>
            <person name="Foster B."/>
            <person name="Gaskell J."/>
            <person name="Glotzer D."/>
            <person name="Gorecki P."/>
            <person name="Heitman J."/>
            <person name="Hesse C."/>
            <person name="Hori C."/>
            <person name="Igarashi K."/>
            <person name="Jurgens J.A."/>
            <person name="Kallen N."/>
            <person name="Kersten P."/>
            <person name="Kohler A."/>
            <person name="Kuees U."/>
            <person name="Kumar T.K.A."/>
            <person name="Kuo A."/>
            <person name="LaButti K."/>
            <person name="Larrondo L.F."/>
            <person name="Lindquist E."/>
            <person name="Ling A."/>
            <person name="Lombard V."/>
            <person name="Lucas S."/>
            <person name="Lundell T."/>
            <person name="Martin R."/>
            <person name="McLaughlin D.J."/>
            <person name="Morgenstern I."/>
            <person name="Morin E."/>
            <person name="Murat C."/>
            <person name="Nagy L.G."/>
            <person name="Nolan M."/>
            <person name="Ohm R.A."/>
            <person name="Patyshakuliyeva A."/>
            <person name="Rokas A."/>
            <person name="Ruiz-Duenas F.J."/>
            <person name="Sabat G."/>
            <person name="Salamov A."/>
            <person name="Samejima M."/>
            <person name="Schmutz J."/>
            <person name="Slot J.C."/>
            <person name="St John F."/>
            <person name="Stenlid J."/>
            <person name="Sun H."/>
            <person name="Sun S."/>
            <person name="Syed K."/>
            <person name="Tsang A."/>
            <person name="Wiebenga A."/>
            <person name="Young D."/>
            <person name="Pisabarro A."/>
            <person name="Eastwood D.C."/>
            <person name="Martin F."/>
            <person name="Cullen D."/>
            <person name="Grigoriev I.V."/>
            <person name="Hibbett D.S."/>
        </authorList>
    </citation>
    <scope>NUCLEOTIDE SEQUENCE [LARGE SCALE GENOMIC DNA]</scope>
    <source>
        <strain evidence="2 3">ATCC 11539</strain>
    </source>
</reference>
<accession>S7Q0S8</accession>
<keyword evidence="1" id="KW-0812">Transmembrane</keyword>
<keyword evidence="1" id="KW-0472">Membrane</keyword>
<dbReference type="EMBL" id="KB469305">
    <property type="protein sequence ID" value="EPQ53531.1"/>
    <property type="molecule type" value="Genomic_DNA"/>
</dbReference>
<name>S7Q0S8_GLOTA</name>
<feature type="transmembrane region" description="Helical" evidence="1">
    <location>
        <begin position="34"/>
        <end position="53"/>
    </location>
</feature>
<protein>
    <submittedName>
        <fullName evidence="2">Uncharacterized protein</fullName>
    </submittedName>
</protein>